<evidence type="ECO:0000256" key="1">
    <source>
        <dbReference type="SAM" id="SignalP"/>
    </source>
</evidence>
<evidence type="ECO:0000313" key="3">
    <source>
        <dbReference type="Proteomes" id="UP000199623"/>
    </source>
</evidence>
<feature type="signal peptide" evidence="1">
    <location>
        <begin position="1"/>
        <end position="23"/>
    </location>
</feature>
<evidence type="ECO:0008006" key="4">
    <source>
        <dbReference type="Google" id="ProtNLM"/>
    </source>
</evidence>
<feature type="chain" id="PRO_5011609175" description="PLAT domain-containing protein" evidence="1">
    <location>
        <begin position="24"/>
        <end position="149"/>
    </location>
</feature>
<dbReference type="AlphaFoldDB" id="A0A1G8AW71"/>
<keyword evidence="3" id="KW-1185">Reference proteome</keyword>
<sequence length="149" mass="16226">MHKIVLGAVAAAAVMSVVPAASASEVAASDRTASAVTVRAATLPFTFTFDFETTLRSRNFSPPASGRACVTLRGTGSTDPGWRGKEILVEMWDADGIDERVGPRVRYRLDGTDKVFCWEALVQNHEHYLLLVKEWGPSRVYGEGRVWAG</sequence>
<name>A0A1G8AW71_9PSEU</name>
<reference evidence="3" key="1">
    <citation type="submission" date="2016-10" db="EMBL/GenBank/DDBJ databases">
        <authorList>
            <person name="Varghese N."/>
            <person name="Submissions S."/>
        </authorList>
    </citation>
    <scope>NUCLEOTIDE SEQUENCE [LARGE SCALE GENOMIC DNA]</scope>
    <source>
        <strain evidence="3">CGMCC 4.3506</strain>
    </source>
</reference>
<keyword evidence="1" id="KW-0732">Signal</keyword>
<protein>
    <recommendedName>
        <fullName evidence="4">PLAT domain-containing protein</fullName>
    </recommendedName>
</protein>
<dbReference type="EMBL" id="FNCC01000018">
    <property type="protein sequence ID" value="SDH24610.1"/>
    <property type="molecule type" value="Genomic_DNA"/>
</dbReference>
<proteinExistence type="predicted"/>
<gene>
    <name evidence="2" type="ORF">SAMN05216553_118123</name>
</gene>
<dbReference type="Proteomes" id="UP000199623">
    <property type="component" value="Unassembled WGS sequence"/>
</dbReference>
<accession>A0A1G8AW71</accession>
<dbReference type="RefSeq" id="WP_090057921.1">
    <property type="nucleotide sequence ID" value="NZ_FNCC01000018.1"/>
</dbReference>
<organism evidence="2 3">
    <name type="scientific">Lentzea fradiae</name>
    <dbReference type="NCBI Taxonomy" id="200378"/>
    <lineage>
        <taxon>Bacteria</taxon>
        <taxon>Bacillati</taxon>
        <taxon>Actinomycetota</taxon>
        <taxon>Actinomycetes</taxon>
        <taxon>Pseudonocardiales</taxon>
        <taxon>Pseudonocardiaceae</taxon>
        <taxon>Lentzea</taxon>
    </lineage>
</organism>
<dbReference type="STRING" id="200378.SAMN05216553_118123"/>
<evidence type="ECO:0000313" key="2">
    <source>
        <dbReference type="EMBL" id="SDH24610.1"/>
    </source>
</evidence>
<dbReference type="OrthoDB" id="3692766at2"/>